<dbReference type="AlphaFoldDB" id="A0A383CYK8"/>
<proteinExistence type="predicted"/>
<dbReference type="SUPFAM" id="SSF49899">
    <property type="entry name" value="Concanavalin A-like lectins/glucanases"/>
    <property type="match status" value="1"/>
</dbReference>
<dbReference type="InterPro" id="IPR013320">
    <property type="entry name" value="ConA-like_dom_sf"/>
</dbReference>
<organism evidence="1">
    <name type="scientific">marine metagenome</name>
    <dbReference type="NCBI Taxonomy" id="408172"/>
    <lineage>
        <taxon>unclassified sequences</taxon>
        <taxon>metagenomes</taxon>
        <taxon>ecological metagenomes</taxon>
    </lineage>
</organism>
<dbReference type="EMBL" id="UINC01212689">
    <property type="protein sequence ID" value="SVE37130.1"/>
    <property type="molecule type" value="Genomic_DNA"/>
</dbReference>
<accession>A0A383CYK8</accession>
<feature type="non-terminal residue" evidence="1">
    <location>
        <position position="1"/>
    </location>
</feature>
<reference evidence="1" key="1">
    <citation type="submission" date="2018-05" db="EMBL/GenBank/DDBJ databases">
        <authorList>
            <person name="Lanie J.A."/>
            <person name="Ng W.-L."/>
            <person name="Kazmierczak K.M."/>
            <person name="Andrzejewski T.M."/>
            <person name="Davidsen T.M."/>
            <person name="Wayne K.J."/>
            <person name="Tettelin H."/>
            <person name="Glass J.I."/>
            <person name="Rusch D."/>
            <person name="Podicherti R."/>
            <person name="Tsui H.-C.T."/>
            <person name="Winkler M.E."/>
        </authorList>
    </citation>
    <scope>NUCLEOTIDE SEQUENCE</scope>
</reference>
<gene>
    <name evidence="1" type="ORF">METZ01_LOCUS489984</name>
</gene>
<protein>
    <recommendedName>
        <fullName evidence="2">LamG-like jellyroll fold domain-containing protein</fullName>
    </recommendedName>
</protein>
<name>A0A383CYK8_9ZZZZ</name>
<evidence type="ECO:0008006" key="2">
    <source>
        <dbReference type="Google" id="ProtNLM"/>
    </source>
</evidence>
<sequence length="189" mass="22049">GVIHLHGDKEPASFFMIPSVYTNHTFTNWTLDFEFAIGTHALDHEDHVLDQGSIMDGEIVEWGDLKVTYFVQDDGWRGKIIVEYRQRTIRISNVSAFDYHHLVLRSEDHGVSIWVDTSCVDYIQTPRTSMKSKKIMFAFDGFAGRLDNIKLYNARLKPWEISENYWGETLNINEKEKLVISWGELKSRY</sequence>
<evidence type="ECO:0000313" key="1">
    <source>
        <dbReference type="EMBL" id="SVE37130.1"/>
    </source>
</evidence>
<dbReference type="Gene3D" id="2.60.120.200">
    <property type="match status" value="1"/>
</dbReference>